<dbReference type="SUPFAM" id="SSF46689">
    <property type="entry name" value="Homeodomain-like"/>
    <property type="match status" value="1"/>
</dbReference>
<evidence type="ECO:0000259" key="5">
    <source>
        <dbReference type="PROSITE" id="PS50977"/>
    </source>
</evidence>
<protein>
    <submittedName>
        <fullName evidence="6">TetR family transcriptional regulator</fullName>
    </submittedName>
</protein>
<dbReference type="PROSITE" id="PS50977">
    <property type="entry name" value="HTH_TETR_2"/>
    <property type="match status" value="1"/>
</dbReference>
<dbReference type="PANTHER" id="PTHR30055:SF234">
    <property type="entry name" value="HTH-TYPE TRANSCRIPTIONAL REGULATOR BETI"/>
    <property type="match status" value="1"/>
</dbReference>
<dbReference type="OrthoDB" id="8535430at2"/>
<feature type="DNA-binding region" description="H-T-H motif" evidence="4">
    <location>
        <begin position="39"/>
        <end position="58"/>
    </location>
</feature>
<evidence type="ECO:0000256" key="3">
    <source>
        <dbReference type="ARBA" id="ARBA00023163"/>
    </source>
</evidence>
<evidence type="ECO:0000313" key="6">
    <source>
        <dbReference type="EMBL" id="PXV64611.1"/>
    </source>
</evidence>
<feature type="domain" description="HTH tetR-type" evidence="5">
    <location>
        <begin position="16"/>
        <end position="76"/>
    </location>
</feature>
<dbReference type="Gene3D" id="1.10.357.10">
    <property type="entry name" value="Tetracycline Repressor, domain 2"/>
    <property type="match status" value="1"/>
</dbReference>
<accession>A0A318E1W1</accession>
<reference evidence="6 7" key="1">
    <citation type="submission" date="2018-04" db="EMBL/GenBank/DDBJ databases">
        <title>Genomic Encyclopedia of Type Strains, Phase IV (KMG-IV): sequencing the most valuable type-strain genomes for metagenomic binning, comparative biology and taxonomic classification.</title>
        <authorList>
            <person name="Goeker M."/>
        </authorList>
    </citation>
    <scope>NUCLEOTIDE SEQUENCE [LARGE SCALE GENOMIC DNA]</scope>
    <source>
        <strain evidence="6 7">DSM 104150</strain>
    </source>
</reference>
<dbReference type="PRINTS" id="PR00455">
    <property type="entry name" value="HTHTETR"/>
</dbReference>
<name>A0A318E1W1_9GAMM</name>
<organism evidence="6 7">
    <name type="scientific">Sinimarinibacterium flocculans</name>
    <dbReference type="NCBI Taxonomy" id="985250"/>
    <lineage>
        <taxon>Bacteria</taxon>
        <taxon>Pseudomonadati</taxon>
        <taxon>Pseudomonadota</taxon>
        <taxon>Gammaproteobacteria</taxon>
        <taxon>Nevskiales</taxon>
        <taxon>Nevskiaceae</taxon>
        <taxon>Sinimarinibacterium</taxon>
    </lineage>
</organism>
<comment type="caution">
    <text evidence="6">The sequence shown here is derived from an EMBL/GenBank/DDBJ whole genome shotgun (WGS) entry which is preliminary data.</text>
</comment>
<dbReference type="Proteomes" id="UP000248330">
    <property type="component" value="Unassembled WGS sequence"/>
</dbReference>
<keyword evidence="2 4" id="KW-0238">DNA-binding</keyword>
<dbReference type="GO" id="GO:0003700">
    <property type="term" value="F:DNA-binding transcription factor activity"/>
    <property type="evidence" value="ECO:0007669"/>
    <property type="project" value="TreeGrafter"/>
</dbReference>
<dbReference type="AlphaFoldDB" id="A0A318E1W1"/>
<gene>
    <name evidence="6" type="ORF">C8D93_11261</name>
</gene>
<dbReference type="InterPro" id="IPR001647">
    <property type="entry name" value="HTH_TetR"/>
</dbReference>
<evidence type="ECO:0000256" key="1">
    <source>
        <dbReference type="ARBA" id="ARBA00023015"/>
    </source>
</evidence>
<evidence type="ECO:0000313" key="7">
    <source>
        <dbReference type="Proteomes" id="UP000248330"/>
    </source>
</evidence>
<dbReference type="RefSeq" id="WP_110266614.1">
    <property type="nucleotide sequence ID" value="NZ_CAKZQT010000005.1"/>
</dbReference>
<dbReference type="PANTHER" id="PTHR30055">
    <property type="entry name" value="HTH-TYPE TRANSCRIPTIONAL REGULATOR RUTR"/>
    <property type="match status" value="1"/>
</dbReference>
<evidence type="ECO:0000256" key="2">
    <source>
        <dbReference type="ARBA" id="ARBA00023125"/>
    </source>
</evidence>
<keyword evidence="7" id="KW-1185">Reference proteome</keyword>
<sequence length="195" mass="22119">MSKRPYVQKKRAESRDETHARIVEATMRLHEELGPRAATISAIAERAGVQRLTVYRHFTDESELFQACTSRWLGEHPPPDPAQWQDEPDPRRRVTSGLGALYAYYRATQRMWTVSHRDEADVPGLQAPMAAFHAYTERLADSLLAGWRGAARVRRQRAATLRHAVRFATWTSLAREGLSDGEAAALVLRWLDGID</sequence>
<evidence type="ECO:0000256" key="4">
    <source>
        <dbReference type="PROSITE-ProRule" id="PRU00335"/>
    </source>
</evidence>
<keyword evidence="1" id="KW-0805">Transcription regulation</keyword>
<dbReference type="Pfam" id="PF00440">
    <property type="entry name" value="TetR_N"/>
    <property type="match status" value="1"/>
</dbReference>
<dbReference type="InterPro" id="IPR050109">
    <property type="entry name" value="HTH-type_TetR-like_transc_reg"/>
</dbReference>
<dbReference type="GO" id="GO:0000976">
    <property type="term" value="F:transcription cis-regulatory region binding"/>
    <property type="evidence" value="ECO:0007669"/>
    <property type="project" value="TreeGrafter"/>
</dbReference>
<dbReference type="EMBL" id="QICN01000012">
    <property type="protein sequence ID" value="PXV64611.1"/>
    <property type="molecule type" value="Genomic_DNA"/>
</dbReference>
<dbReference type="InterPro" id="IPR009057">
    <property type="entry name" value="Homeodomain-like_sf"/>
</dbReference>
<keyword evidence="3" id="KW-0804">Transcription</keyword>
<proteinExistence type="predicted"/>